<sequence length="46" mass="4898">MFNTFNMGVGMVLILDKDDAAQALSLLPDAYVLGSVEASDEPLVLL</sequence>
<dbReference type="InterPro" id="IPR036676">
    <property type="entry name" value="PurM-like_C_sf"/>
</dbReference>
<dbReference type="Gene3D" id="3.90.650.10">
    <property type="entry name" value="PurM-like C-terminal domain"/>
    <property type="match status" value="1"/>
</dbReference>
<comment type="caution">
    <text evidence="1">The sequence shown here is derived from an EMBL/GenBank/DDBJ whole genome shotgun (WGS) entry which is preliminary data.</text>
</comment>
<reference evidence="1" key="1">
    <citation type="submission" date="2019-08" db="EMBL/GenBank/DDBJ databases">
        <authorList>
            <person name="Kucharzyk K."/>
            <person name="Murdoch R.W."/>
            <person name="Higgins S."/>
            <person name="Loffler F."/>
        </authorList>
    </citation>
    <scope>NUCLEOTIDE SEQUENCE</scope>
</reference>
<organism evidence="1">
    <name type="scientific">bioreactor metagenome</name>
    <dbReference type="NCBI Taxonomy" id="1076179"/>
    <lineage>
        <taxon>unclassified sequences</taxon>
        <taxon>metagenomes</taxon>
        <taxon>ecological metagenomes</taxon>
    </lineage>
</organism>
<proteinExistence type="predicted"/>
<accession>A0A645I2Z2</accession>
<dbReference type="SUPFAM" id="SSF56042">
    <property type="entry name" value="PurM C-terminal domain-like"/>
    <property type="match status" value="1"/>
</dbReference>
<dbReference type="EMBL" id="VSSQ01104770">
    <property type="protein sequence ID" value="MPN45132.1"/>
    <property type="molecule type" value="Genomic_DNA"/>
</dbReference>
<evidence type="ECO:0000313" key="1">
    <source>
        <dbReference type="EMBL" id="MPN45132.1"/>
    </source>
</evidence>
<protein>
    <recommendedName>
        <fullName evidence="2">Phosphoribosylformylglycinamidine cyclo-ligase</fullName>
    </recommendedName>
</protein>
<dbReference type="AlphaFoldDB" id="A0A645I2Z2"/>
<gene>
    <name evidence="1" type="ORF">SDC9_192699</name>
</gene>
<name>A0A645I2Z2_9ZZZZ</name>
<evidence type="ECO:0008006" key="2">
    <source>
        <dbReference type="Google" id="ProtNLM"/>
    </source>
</evidence>